<feature type="transmembrane region" description="Helical" evidence="2">
    <location>
        <begin position="45"/>
        <end position="66"/>
    </location>
</feature>
<feature type="transmembrane region" description="Helical" evidence="2">
    <location>
        <begin position="182"/>
        <end position="213"/>
    </location>
</feature>
<evidence type="ECO:0000313" key="3">
    <source>
        <dbReference type="EMBL" id="CAL8132784.1"/>
    </source>
</evidence>
<feature type="compositionally biased region" description="Polar residues" evidence="1">
    <location>
        <begin position="632"/>
        <end position="642"/>
    </location>
</feature>
<gene>
    <name evidence="3" type="ORF">ODALV1_LOCUS24760</name>
</gene>
<feature type="transmembrane region" description="Helical" evidence="2">
    <location>
        <begin position="487"/>
        <end position="506"/>
    </location>
</feature>
<evidence type="ECO:0000256" key="1">
    <source>
        <dbReference type="SAM" id="MobiDB-lite"/>
    </source>
</evidence>
<keyword evidence="2" id="KW-1133">Transmembrane helix</keyword>
<accession>A0ABP1RQ34</accession>
<comment type="caution">
    <text evidence="3">The sequence shown here is derived from an EMBL/GenBank/DDBJ whole genome shotgun (WGS) entry which is preliminary data.</text>
</comment>
<keyword evidence="4" id="KW-1185">Reference proteome</keyword>
<feature type="transmembrane region" description="Helical" evidence="2">
    <location>
        <begin position="139"/>
        <end position="162"/>
    </location>
</feature>
<dbReference type="EMBL" id="CAXLJM020000093">
    <property type="protein sequence ID" value="CAL8132784.1"/>
    <property type="molecule type" value="Genomic_DNA"/>
</dbReference>
<feature type="transmembrane region" description="Helical" evidence="2">
    <location>
        <begin position="353"/>
        <end position="374"/>
    </location>
</feature>
<evidence type="ECO:0000256" key="2">
    <source>
        <dbReference type="SAM" id="Phobius"/>
    </source>
</evidence>
<dbReference type="Proteomes" id="UP001642540">
    <property type="component" value="Unassembled WGS sequence"/>
</dbReference>
<feature type="region of interest" description="Disordered" evidence="1">
    <location>
        <begin position="595"/>
        <end position="614"/>
    </location>
</feature>
<feature type="region of interest" description="Disordered" evidence="1">
    <location>
        <begin position="632"/>
        <end position="662"/>
    </location>
</feature>
<feature type="compositionally biased region" description="Polar residues" evidence="1">
    <location>
        <begin position="650"/>
        <end position="662"/>
    </location>
</feature>
<proteinExistence type="predicted"/>
<feature type="transmembrane region" description="Helical" evidence="2">
    <location>
        <begin position="322"/>
        <end position="347"/>
    </location>
</feature>
<sequence>MGVGEAFINVQLVYQRYFDMPWYYSRSESMLILNPKLKTRWKMPFWHIVHLAVVICTLFSIFRINLMLREYMVTGMVNPEEMCFCGLVGAMSIQAGVTVYAFEVDPKRLAYSVTQTLNFESVVYKGWPSSNRIPDIRELVSYGMAIAFCNFPLIAGLYPLVFNLDPINTVFEGFIPELPRRLLAMITYITTTLLSATMCASFLLMCLTVVYIFDVQTTRNLKLSIGHPTEENMKRVDRLVENVMKAVLSFLEKAFRRDRLQIQPSTSKSLHVEAIDIEDPPGITETQPCGSERDTYMNFRNIYKNHVTTNLLMDMSNKNVEIHVPTMVSVGMAFCIILNYSVITLYTRKDMQVLIVAMVFILVAINGLILFLCYHASLPLIHTTETITYWKGCLTGKLALHNLSQVLTKVLKIKNMLADDNLVKYIRIQLRIQAIQGTIPFHFGCAEKLGAISSTFSLKWQVVKTGIIAFYDLVLWLQLFHEAGSNSLLVSVESLMFAIANLLFLTTKWMFILRRKQFVELFTPFLRFEKNQLIGANIPNIPKQWDTFLVKWILFEILNFFKRNLKSIKSEVDSCFNQVIGHELDLLNRNSSEPYRHSVEESDSTKISAKESQPNDITSELFAKHDFAIQPSPLSERNASEQMKTKEELSASSERNSDANMNSRIKINADSETNANDEINASASANGKGYFGADENVVEAKMSSSEKRNTVGNADSRSSYEKLEEARRAYFSHSEVNKKYVDEMTSLGMSYGFDKDSMDFLNS</sequence>
<protein>
    <submittedName>
        <fullName evidence="3">Uncharacterized protein</fullName>
    </submittedName>
</protein>
<reference evidence="3 4" key="1">
    <citation type="submission" date="2024-08" db="EMBL/GenBank/DDBJ databases">
        <authorList>
            <person name="Cucini C."/>
            <person name="Frati F."/>
        </authorList>
    </citation>
    <scope>NUCLEOTIDE SEQUENCE [LARGE SCALE GENOMIC DNA]</scope>
</reference>
<organism evidence="3 4">
    <name type="scientific">Orchesella dallaii</name>
    <dbReference type="NCBI Taxonomy" id="48710"/>
    <lineage>
        <taxon>Eukaryota</taxon>
        <taxon>Metazoa</taxon>
        <taxon>Ecdysozoa</taxon>
        <taxon>Arthropoda</taxon>
        <taxon>Hexapoda</taxon>
        <taxon>Collembola</taxon>
        <taxon>Entomobryomorpha</taxon>
        <taxon>Entomobryoidea</taxon>
        <taxon>Orchesellidae</taxon>
        <taxon>Orchesellinae</taxon>
        <taxon>Orchesella</taxon>
    </lineage>
</organism>
<keyword evidence="2" id="KW-0812">Transmembrane</keyword>
<feature type="compositionally biased region" description="Polar residues" evidence="1">
    <location>
        <begin position="605"/>
        <end position="614"/>
    </location>
</feature>
<evidence type="ECO:0000313" key="4">
    <source>
        <dbReference type="Proteomes" id="UP001642540"/>
    </source>
</evidence>
<name>A0ABP1RQ34_9HEXA</name>
<keyword evidence="2" id="KW-0472">Membrane</keyword>
<feature type="compositionally biased region" description="Basic and acidic residues" evidence="1">
    <location>
        <begin position="595"/>
        <end position="604"/>
    </location>
</feature>